<accession>A0A1X0NP76</accession>
<feature type="active site" description="Proton donor/acceptor" evidence="1">
    <location>
        <position position="84"/>
    </location>
</feature>
<dbReference type="InterPro" id="IPR029033">
    <property type="entry name" value="His_PPase_superfam"/>
</dbReference>
<keyword evidence="4" id="KW-1185">Reference proteome</keyword>
<dbReference type="PANTHER" id="PTHR48100">
    <property type="entry name" value="BROAD-SPECIFICITY PHOSPHATASE YOR283W-RELATED"/>
    <property type="match status" value="1"/>
</dbReference>
<dbReference type="PROSITE" id="PS00175">
    <property type="entry name" value="PG_MUTASE"/>
    <property type="match status" value="1"/>
</dbReference>
<evidence type="ECO:0000256" key="2">
    <source>
        <dbReference type="PIRSR" id="PIRSR613078-2"/>
    </source>
</evidence>
<dbReference type="GO" id="GO:0005829">
    <property type="term" value="C:cytosol"/>
    <property type="evidence" value="ECO:0007669"/>
    <property type="project" value="TreeGrafter"/>
</dbReference>
<dbReference type="OrthoDB" id="354304at2759"/>
<dbReference type="STRING" id="67003.A0A1X0NP76"/>
<dbReference type="CDD" id="cd07067">
    <property type="entry name" value="HP_PGM_like"/>
    <property type="match status" value="1"/>
</dbReference>
<proteinExistence type="predicted"/>
<feature type="active site" description="Tele-phosphohistidine intermediate" evidence="1">
    <location>
        <position position="9"/>
    </location>
</feature>
<dbReference type="Gene3D" id="3.40.50.1240">
    <property type="entry name" value="Phosphoglycerate mutase-like"/>
    <property type="match status" value="1"/>
</dbReference>
<dbReference type="PIRSF" id="PIRSF000709">
    <property type="entry name" value="6PFK_2-Ptase"/>
    <property type="match status" value="1"/>
</dbReference>
<protein>
    <submittedName>
        <fullName evidence="3">Phosphoglycerate mutase protein</fullName>
    </submittedName>
</protein>
<dbReference type="InterPro" id="IPR050275">
    <property type="entry name" value="PGM_Phosphatase"/>
</dbReference>
<dbReference type="PANTHER" id="PTHR48100:SF44">
    <property type="entry name" value="PHOSPHATASE C1620.13-RELATED"/>
    <property type="match status" value="1"/>
</dbReference>
<dbReference type="EMBL" id="NBCO01000028">
    <property type="protein sequence ID" value="ORC86411.1"/>
    <property type="molecule type" value="Genomic_DNA"/>
</dbReference>
<organism evidence="3 4">
    <name type="scientific">Trypanosoma theileri</name>
    <dbReference type="NCBI Taxonomy" id="67003"/>
    <lineage>
        <taxon>Eukaryota</taxon>
        <taxon>Discoba</taxon>
        <taxon>Euglenozoa</taxon>
        <taxon>Kinetoplastea</taxon>
        <taxon>Metakinetoplastina</taxon>
        <taxon>Trypanosomatida</taxon>
        <taxon>Trypanosomatidae</taxon>
        <taxon>Trypanosoma</taxon>
    </lineage>
</organism>
<dbReference type="InterPro" id="IPR013078">
    <property type="entry name" value="His_Pase_superF_clade-1"/>
</dbReference>
<evidence type="ECO:0000256" key="1">
    <source>
        <dbReference type="PIRSR" id="PIRSR613078-1"/>
    </source>
</evidence>
<comment type="caution">
    <text evidence="3">The sequence shown here is derived from an EMBL/GenBank/DDBJ whole genome shotgun (WGS) entry which is preliminary data.</text>
</comment>
<sequence length="185" mass="20553">MAVVYVCRHGQDEDNLMGILNGRRDRPLTGLGREQATVVGDRLRRSGVVYHAILTSPLRRAEETARIIGSALGVPVTQEEELVERDFGILTGKPISEIKTYAGDNVFQGDKVLYFLSVKDAETFEDCYKRAASVLQRVDAAFAGKNVLLVCHGDIGKMLQAVRKNISWEEGLRIPYFANTEVVKL</sequence>
<dbReference type="GO" id="GO:0016791">
    <property type="term" value="F:phosphatase activity"/>
    <property type="evidence" value="ECO:0007669"/>
    <property type="project" value="TreeGrafter"/>
</dbReference>
<dbReference type="AlphaFoldDB" id="A0A1X0NP76"/>
<gene>
    <name evidence="3" type="ORF">TM35_000281270</name>
</gene>
<dbReference type="GeneID" id="39987938"/>
<dbReference type="Proteomes" id="UP000192257">
    <property type="component" value="Unassembled WGS sequence"/>
</dbReference>
<name>A0A1X0NP76_9TRYP</name>
<dbReference type="RefSeq" id="XP_028880477.1">
    <property type="nucleotide sequence ID" value="XM_029028158.1"/>
</dbReference>
<feature type="binding site" evidence="2">
    <location>
        <position position="60"/>
    </location>
    <ligand>
        <name>substrate</name>
    </ligand>
</feature>
<evidence type="ECO:0000313" key="4">
    <source>
        <dbReference type="Proteomes" id="UP000192257"/>
    </source>
</evidence>
<dbReference type="InterPro" id="IPR001345">
    <property type="entry name" value="PG/BPGM_mutase_AS"/>
</dbReference>
<dbReference type="VEuPathDB" id="TriTrypDB:TM35_000281270"/>
<dbReference type="SUPFAM" id="SSF53254">
    <property type="entry name" value="Phosphoglycerate mutase-like"/>
    <property type="match status" value="1"/>
</dbReference>
<dbReference type="SMART" id="SM00855">
    <property type="entry name" value="PGAM"/>
    <property type="match status" value="1"/>
</dbReference>
<dbReference type="Pfam" id="PF00300">
    <property type="entry name" value="His_Phos_1"/>
    <property type="match status" value="1"/>
</dbReference>
<evidence type="ECO:0000313" key="3">
    <source>
        <dbReference type="EMBL" id="ORC86411.1"/>
    </source>
</evidence>
<reference evidence="3 4" key="1">
    <citation type="submission" date="2017-03" db="EMBL/GenBank/DDBJ databases">
        <title>An alternative strategy for trypanosome survival in the mammalian bloodstream revealed through genome and transcriptome analysis of the ubiquitous bovine parasite Trypanosoma (Megatrypanum) theileri.</title>
        <authorList>
            <person name="Kelly S."/>
            <person name="Ivens A."/>
            <person name="Mott A."/>
            <person name="O'Neill E."/>
            <person name="Emms D."/>
            <person name="Macleod O."/>
            <person name="Voorheis P."/>
            <person name="Matthews J."/>
            <person name="Matthews K."/>
            <person name="Carrington M."/>
        </authorList>
    </citation>
    <scope>NUCLEOTIDE SEQUENCE [LARGE SCALE GENOMIC DNA]</scope>
    <source>
        <strain evidence="3">Edinburgh</strain>
    </source>
</reference>
<feature type="binding site" evidence="2">
    <location>
        <begin position="8"/>
        <end position="15"/>
    </location>
    <ligand>
        <name>substrate</name>
    </ligand>
</feature>